<evidence type="ECO:0000313" key="3">
    <source>
        <dbReference type="Proteomes" id="UP000053097"/>
    </source>
</evidence>
<organism evidence="2 3">
    <name type="scientific">Ooceraea biroi</name>
    <name type="common">Clonal raider ant</name>
    <name type="synonym">Cerapachys biroi</name>
    <dbReference type="NCBI Taxonomy" id="2015173"/>
    <lineage>
        <taxon>Eukaryota</taxon>
        <taxon>Metazoa</taxon>
        <taxon>Ecdysozoa</taxon>
        <taxon>Arthropoda</taxon>
        <taxon>Hexapoda</taxon>
        <taxon>Insecta</taxon>
        <taxon>Pterygota</taxon>
        <taxon>Neoptera</taxon>
        <taxon>Endopterygota</taxon>
        <taxon>Hymenoptera</taxon>
        <taxon>Apocrita</taxon>
        <taxon>Aculeata</taxon>
        <taxon>Formicoidea</taxon>
        <taxon>Formicidae</taxon>
        <taxon>Dorylinae</taxon>
        <taxon>Ooceraea</taxon>
    </lineage>
</organism>
<evidence type="ECO:0000256" key="1">
    <source>
        <dbReference type="SAM" id="MobiDB-lite"/>
    </source>
</evidence>
<reference evidence="2 3" key="1">
    <citation type="journal article" date="2014" name="Curr. Biol.">
        <title>The genome of the clonal raider ant Cerapachys biroi.</title>
        <authorList>
            <person name="Oxley P.R."/>
            <person name="Ji L."/>
            <person name="Fetter-Pruneda I."/>
            <person name="McKenzie S.K."/>
            <person name="Li C."/>
            <person name="Hu H."/>
            <person name="Zhang G."/>
            <person name="Kronauer D.J."/>
        </authorList>
    </citation>
    <scope>NUCLEOTIDE SEQUENCE [LARGE SCALE GENOMIC DNA]</scope>
</reference>
<keyword evidence="3" id="KW-1185">Reference proteome</keyword>
<protein>
    <submittedName>
        <fullName evidence="2">Uncharacterized protein</fullName>
    </submittedName>
</protein>
<accession>A0A026VSK2</accession>
<dbReference type="AlphaFoldDB" id="A0A026VSK2"/>
<feature type="region of interest" description="Disordered" evidence="1">
    <location>
        <begin position="13"/>
        <end position="41"/>
    </location>
</feature>
<gene>
    <name evidence="2" type="ORF">X777_03302</name>
</gene>
<dbReference type="EMBL" id="KK108535">
    <property type="protein sequence ID" value="EZA46692.1"/>
    <property type="molecule type" value="Genomic_DNA"/>
</dbReference>
<proteinExistence type="predicted"/>
<evidence type="ECO:0000313" key="2">
    <source>
        <dbReference type="EMBL" id="EZA46692.1"/>
    </source>
</evidence>
<sequence length="58" mass="6511">MSLIALSLERERLSVGGKKNSAARAEQDGKDKKKNGRSAKPPVECFYCKRKGFRSRLL</sequence>
<dbReference type="Proteomes" id="UP000053097">
    <property type="component" value="Unassembled WGS sequence"/>
</dbReference>
<name>A0A026VSK2_OOCBI</name>